<organism evidence="1 2">
    <name type="scientific">Brotaphodocola catenula</name>
    <dbReference type="NCBI Taxonomy" id="2885361"/>
    <lineage>
        <taxon>Bacteria</taxon>
        <taxon>Bacillati</taxon>
        <taxon>Bacillota</taxon>
        <taxon>Clostridia</taxon>
        <taxon>Lachnospirales</taxon>
        <taxon>Lachnospiraceae</taxon>
        <taxon>Brotaphodocola</taxon>
    </lineage>
</organism>
<gene>
    <name evidence="1" type="ORF">LKD32_02845</name>
</gene>
<accession>A0AAE3ALA1</accession>
<evidence type="ECO:0000313" key="1">
    <source>
        <dbReference type="EMBL" id="MCC2163829.1"/>
    </source>
</evidence>
<dbReference type="RefSeq" id="WP_308450613.1">
    <property type="nucleotide sequence ID" value="NZ_JAJEPU010000005.1"/>
</dbReference>
<protein>
    <submittedName>
        <fullName evidence="1">Uncharacterized protein</fullName>
    </submittedName>
</protein>
<comment type="caution">
    <text evidence="1">The sequence shown here is derived from an EMBL/GenBank/DDBJ whole genome shotgun (WGS) entry which is preliminary data.</text>
</comment>
<evidence type="ECO:0000313" key="2">
    <source>
        <dbReference type="Proteomes" id="UP001198962"/>
    </source>
</evidence>
<dbReference type="AlphaFoldDB" id="A0AAE3ALA1"/>
<proteinExistence type="predicted"/>
<reference evidence="1" key="1">
    <citation type="submission" date="2021-10" db="EMBL/GenBank/DDBJ databases">
        <title>Anaerobic single-cell dispensing facilitates the cultivation of human gut bacteria.</title>
        <authorList>
            <person name="Afrizal A."/>
        </authorList>
    </citation>
    <scope>NUCLEOTIDE SEQUENCE</scope>
    <source>
        <strain evidence="1">CLA-AA-H274</strain>
    </source>
</reference>
<keyword evidence="2" id="KW-1185">Reference proteome</keyword>
<dbReference type="Proteomes" id="UP001198962">
    <property type="component" value="Unassembled WGS sequence"/>
</dbReference>
<dbReference type="EMBL" id="JAJEPU010000005">
    <property type="protein sequence ID" value="MCC2163829.1"/>
    <property type="molecule type" value="Genomic_DNA"/>
</dbReference>
<name>A0AAE3ALA1_9FIRM</name>
<sequence length="111" mass="12982">MKEEQETQDCRATEFDYLLADPHMQMLKAALPYMPSSRQRFCSMLIQIQQIQRTRSLFQDGQLSTMELARSGNKTSSPIEMLQAIKPYASQREREFIEMLENLQIMMQAIS</sequence>